<feature type="compositionally biased region" description="Basic and acidic residues" evidence="6">
    <location>
        <begin position="1"/>
        <end position="27"/>
    </location>
</feature>
<dbReference type="GO" id="GO:0000209">
    <property type="term" value="P:protein polyubiquitination"/>
    <property type="evidence" value="ECO:0007669"/>
    <property type="project" value="TreeGrafter"/>
</dbReference>
<dbReference type="Gene3D" id="1.10.750.20">
    <property type="entry name" value="SOCS box"/>
    <property type="match status" value="1"/>
</dbReference>
<feature type="domain" description="SOCS box" evidence="7">
    <location>
        <begin position="415"/>
        <end position="460"/>
    </location>
</feature>
<dbReference type="SUPFAM" id="SSF158235">
    <property type="entry name" value="SOCS box-like"/>
    <property type="match status" value="1"/>
</dbReference>
<gene>
    <name evidence="8" type="ORF">F7725_018143</name>
</gene>
<feature type="region of interest" description="Disordered" evidence="6">
    <location>
        <begin position="1"/>
        <end position="38"/>
    </location>
</feature>
<dbReference type="Gene3D" id="2.130.10.10">
    <property type="entry name" value="YVTN repeat-like/Quinoprotein amine dehydrogenase"/>
    <property type="match status" value="2"/>
</dbReference>
<dbReference type="PANTHER" id="PTHR15622">
    <property type="entry name" value="WD40 REPEAT PROTEIN"/>
    <property type="match status" value="1"/>
</dbReference>
<dbReference type="SMART" id="SM00969">
    <property type="entry name" value="SOCS_box"/>
    <property type="match status" value="1"/>
</dbReference>
<dbReference type="PROSITE" id="PS50294">
    <property type="entry name" value="WD_REPEATS_REGION"/>
    <property type="match status" value="1"/>
</dbReference>
<evidence type="ECO:0000256" key="1">
    <source>
        <dbReference type="ARBA" id="ARBA00004906"/>
    </source>
</evidence>
<comment type="caution">
    <text evidence="8">The sequence shown here is derived from an EMBL/GenBank/DDBJ whole genome shotgun (WGS) entry which is preliminary data.</text>
</comment>
<dbReference type="PROSITE" id="PS00678">
    <property type="entry name" value="WD_REPEATS_1"/>
    <property type="match status" value="1"/>
</dbReference>
<feature type="repeat" description="WD" evidence="5">
    <location>
        <begin position="205"/>
        <end position="239"/>
    </location>
</feature>
<dbReference type="SMART" id="SM00253">
    <property type="entry name" value="SOCS"/>
    <property type="match status" value="1"/>
</dbReference>
<comment type="pathway">
    <text evidence="1">Protein modification; protein ubiquitination.</text>
</comment>
<dbReference type="AlphaFoldDB" id="A0A7J5XQL7"/>
<dbReference type="InterPro" id="IPR036322">
    <property type="entry name" value="WD40_repeat_dom_sf"/>
</dbReference>
<keyword evidence="3" id="KW-0677">Repeat</keyword>
<dbReference type="InterPro" id="IPR019775">
    <property type="entry name" value="WD40_repeat_CS"/>
</dbReference>
<evidence type="ECO:0000313" key="8">
    <source>
        <dbReference type="EMBL" id="KAF3839426.1"/>
    </source>
</evidence>
<dbReference type="InterPro" id="IPR001680">
    <property type="entry name" value="WD40_rpt"/>
</dbReference>
<sequence>MSRDTTAGDEHRARFQEVKSEECDKETMCSTGTNAELQQTSSDPALLLELKTRRPPSLEGRAGCETWSVDFSPDGAWFAWSMGHGIVWVVAWPLDSEDSQNAESDRGDKSFSCGHPVWGLAFGPRPPKSSAVARQAKTGKTSKGSKSLLLATGLENGVIKIWNVLTGEISIPAGDALTCTLFLYFSNLLWLILNVFVSGDAVFDLHGHEGVVRDLVFPQNGTLTLISSSRDKTLRIWDLAQKGKTVQVLSGHKDWISSCCVSSDCSMIASVGRFDRMVCLWSLRSYTFIRKLTGGNYKTLFLLSSCDFSPDGAVLATAAFSGSSWWIDLWDPYTAEKLATLVDYFNDIGQNQISSIQFSPNGLHLAMVTDDRALRIWEPGQRGMVMQTKSDRASNGLCCKYHPQGGNQRRPCEVLGGPRTVPSLCHLCRSILRQSVSTHQMEPLPLPKRILQYLTYRNIPERLKTCCSSDEEDWEG</sequence>
<dbReference type="Proteomes" id="UP000518266">
    <property type="component" value="Unassembled WGS sequence"/>
</dbReference>
<dbReference type="InterPro" id="IPR015943">
    <property type="entry name" value="WD40/YVTN_repeat-like_dom_sf"/>
</dbReference>
<evidence type="ECO:0000259" key="7">
    <source>
        <dbReference type="PROSITE" id="PS50225"/>
    </source>
</evidence>
<evidence type="ECO:0000256" key="5">
    <source>
        <dbReference type="PROSITE-ProRule" id="PRU00221"/>
    </source>
</evidence>
<dbReference type="PROSITE" id="PS50082">
    <property type="entry name" value="WD_REPEATS_2"/>
    <property type="match status" value="2"/>
</dbReference>
<dbReference type="Pfam" id="PF07525">
    <property type="entry name" value="SOCS_box"/>
    <property type="match status" value="1"/>
</dbReference>
<dbReference type="PROSITE" id="PS50225">
    <property type="entry name" value="SOCS"/>
    <property type="match status" value="1"/>
</dbReference>
<dbReference type="EMBL" id="JAAKFY010000021">
    <property type="protein sequence ID" value="KAF3839426.1"/>
    <property type="molecule type" value="Genomic_DNA"/>
</dbReference>
<evidence type="ECO:0000256" key="3">
    <source>
        <dbReference type="ARBA" id="ARBA00022737"/>
    </source>
</evidence>
<dbReference type="GO" id="GO:0035556">
    <property type="term" value="P:intracellular signal transduction"/>
    <property type="evidence" value="ECO:0007669"/>
    <property type="project" value="InterPro"/>
</dbReference>
<dbReference type="PANTHER" id="PTHR15622:SF1">
    <property type="entry name" value="WD REPEAT AND SOCS BOX-CONTAINING PROTEIN 2"/>
    <property type="match status" value="1"/>
</dbReference>
<feature type="compositionally biased region" description="Polar residues" evidence="6">
    <location>
        <begin position="28"/>
        <end position="38"/>
    </location>
</feature>
<accession>A0A7J5XQL7</accession>
<evidence type="ECO:0000256" key="6">
    <source>
        <dbReference type="SAM" id="MobiDB-lite"/>
    </source>
</evidence>
<dbReference type="InterPro" id="IPR001496">
    <property type="entry name" value="SOCS_box"/>
</dbReference>
<evidence type="ECO:0000256" key="2">
    <source>
        <dbReference type="ARBA" id="ARBA00022574"/>
    </source>
</evidence>
<keyword evidence="2 5" id="KW-0853">WD repeat</keyword>
<dbReference type="UniPathway" id="UPA00143"/>
<dbReference type="InterPro" id="IPR036036">
    <property type="entry name" value="SOCS_box-like_dom_sf"/>
</dbReference>
<dbReference type="OrthoDB" id="538223at2759"/>
<feature type="repeat" description="WD" evidence="5">
    <location>
        <begin position="353"/>
        <end position="378"/>
    </location>
</feature>
<organism evidence="8 9">
    <name type="scientific">Dissostichus mawsoni</name>
    <name type="common">Antarctic cod</name>
    <dbReference type="NCBI Taxonomy" id="36200"/>
    <lineage>
        <taxon>Eukaryota</taxon>
        <taxon>Metazoa</taxon>
        <taxon>Chordata</taxon>
        <taxon>Craniata</taxon>
        <taxon>Vertebrata</taxon>
        <taxon>Euteleostomi</taxon>
        <taxon>Actinopterygii</taxon>
        <taxon>Neopterygii</taxon>
        <taxon>Teleostei</taxon>
        <taxon>Neoteleostei</taxon>
        <taxon>Acanthomorphata</taxon>
        <taxon>Eupercaria</taxon>
        <taxon>Perciformes</taxon>
        <taxon>Notothenioidei</taxon>
        <taxon>Nototheniidae</taxon>
        <taxon>Dissostichus</taxon>
    </lineage>
</organism>
<evidence type="ECO:0000313" key="9">
    <source>
        <dbReference type="Proteomes" id="UP000518266"/>
    </source>
</evidence>
<evidence type="ECO:0000256" key="4">
    <source>
        <dbReference type="ARBA" id="ARBA00022786"/>
    </source>
</evidence>
<name>A0A7J5XQL7_DISMA</name>
<proteinExistence type="predicted"/>
<dbReference type="Pfam" id="PF00400">
    <property type="entry name" value="WD40"/>
    <property type="match status" value="3"/>
</dbReference>
<keyword evidence="4" id="KW-0833">Ubl conjugation pathway</keyword>
<protein>
    <recommendedName>
        <fullName evidence="7">SOCS box domain-containing protein</fullName>
    </recommendedName>
</protein>
<keyword evidence="9" id="KW-1185">Reference proteome</keyword>
<dbReference type="SUPFAM" id="SSF50978">
    <property type="entry name" value="WD40 repeat-like"/>
    <property type="match status" value="1"/>
</dbReference>
<dbReference type="SMART" id="SM00320">
    <property type="entry name" value="WD40"/>
    <property type="match status" value="5"/>
</dbReference>
<dbReference type="InterPro" id="IPR051983">
    <property type="entry name" value="WSB_SOCS-box_domain"/>
</dbReference>
<reference evidence="8 9" key="1">
    <citation type="submission" date="2020-03" db="EMBL/GenBank/DDBJ databases">
        <title>Dissostichus mawsoni Genome sequencing and assembly.</title>
        <authorList>
            <person name="Park H."/>
        </authorList>
    </citation>
    <scope>NUCLEOTIDE SEQUENCE [LARGE SCALE GENOMIC DNA]</scope>
    <source>
        <strain evidence="8">DM0001</strain>
        <tissue evidence="8">Muscle</tissue>
    </source>
</reference>